<dbReference type="EMBL" id="JBBPBN010000042">
    <property type="protein sequence ID" value="KAK8997525.1"/>
    <property type="molecule type" value="Genomic_DNA"/>
</dbReference>
<dbReference type="Proteomes" id="UP001396334">
    <property type="component" value="Unassembled WGS sequence"/>
</dbReference>
<evidence type="ECO:0000256" key="9">
    <source>
        <dbReference type="PROSITE-ProRule" id="PRU00357"/>
    </source>
</evidence>
<sequence>MGYACDFCGDQRPVVYCRSDSACLCLSCDRNVHSANALSKRHSRTLLCERCNSQPAFVRCSEERVSLCQNCDWMGHGTSTSNSTHERQAINCYSGCPSSAELSSIWPFFQQSPSAGQSTCEQELGLMSINENVESTSWGPTENNISQDNTGVAVVNETCSSDMGRCLGGSSSIPELKSTRLLDQPSGSKDAALSKSRCPPTKYTGLCEDDLYDDFNMDEVDLDLEKYEELFGMTLNHSEQLLENGGIASLFGAKDMPAADSDCQVAATAEGSSVGLVNAIQPACSNAASGDSMMSNKTDSILYFTARHAHPTFSGQTGESTAGDYQDCGASTMLPMGEPPWCHPCGESSFPSATRSDAVLRYKEKKKTRMFEKRVRYASRKARADVRKRVKGRFIKAGCMVAHKDPDMFHQKLDAKIPRINYQGLVPCYSKIDGCRASFSKNLPVSCLLRNCIPQKLLLQSCYILRNHTFDVRVVVKSMQLNGPSGVGGRRGVCLELMNMVQVLKDGSCCKLKFPGLSLAGEKEVHPAAASNHCQNFKKLTFFFSVKKTQFPFLHVSSAPLKESSCLVPGYLGHHLSFEVHICEQKRAIVSMIPSFLDRFLGC</sequence>
<evidence type="ECO:0000256" key="2">
    <source>
        <dbReference type="ARBA" id="ARBA00010024"/>
    </source>
</evidence>
<evidence type="ECO:0008006" key="14">
    <source>
        <dbReference type="Google" id="ProtNLM"/>
    </source>
</evidence>
<dbReference type="PANTHER" id="PTHR31717">
    <property type="entry name" value="ZINC FINGER PROTEIN CONSTANS-LIKE 10"/>
    <property type="match status" value="1"/>
</dbReference>
<keyword evidence="5 8" id="KW-0863">Zinc-finger</keyword>
<evidence type="ECO:0000256" key="4">
    <source>
        <dbReference type="ARBA" id="ARBA00022737"/>
    </source>
</evidence>
<evidence type="ECO:0000313" key="13">
    <source>
        <dbReference type="Proteomes" id="UP001396334"/>
    </source>
</evidence>
<feature type="domain" description="B box-type" evidence="10">
    <location>
        <begin position="1"/>
        <end position="47"/>
    </location>
</feature>
<dbReference type="SMART" id="SM00336">
    <property type="entry name" value="BBOX"/>
    <property type="match status" value="2"/>
</dbReference>
<evidence type="ECO:0000259" key="10">
    <source>
        <dbReference type="PROSITE" id="PS50119"/>
    </source>
</evidence>
<evidence type="ECO:0000313" key="12">
    <source>
        <dbReference type="EMBL" id="KAK8997525.1"/>
    </source>
</evidence>
<proteinExistence type="inferred from homology"/>
<dbReference type="PANTHER" id="PTHR31717:SF131">
    <property type="entry name" value="ZINC FINGER PROTEIN CONSTANS-LIKE 9"/>
    <property type="match status" value="1"/>
</dbReference>
<dbReference type="PROSITE" id="PS51017">
    <property type="entry name" value="CCT"/>
    <property type="match status" value="1"/>
</dbReference>
<keyword evidence="7 9" id="KW-0539">Nucleus</keyword>
<comment type="subcellular location">
    <subcellularLocation>
        <location evidence="1 9">Nucleus</location>
    </subcellularLocation>
</comment>
<dbReference type="InterPro" id="IPR010402">
    <property type="entry name" value="CCT_domain"/>
</dbReference>
<keyword evidence="6" id="KW-0862">Zinc</keyword>
<evidence type="ECO:0000256" key="6">
    <source>
        <dbReference type="ARBA" id="ARBA00022833"/>
    </source>
</evidence>
<dbReference type="CDD" id="cd19821">
    <property type="entry name" value="Bbox1_BBX-like"/>
    <property type="match status" value="2"/>
</dbReference>
<protein>
    <recommendedName>
        <fullName evidence="14">Zinc finger protein CONSTANS-LIKE 9-like</fullName>
    </recommendedName>
</protein>
<evidence type="ECO:0000259" key="11">
    <source>
        <dbReference type="PROSITE" id="PS51017"/>
    </source>
</evidence>
<comment type="similarity">
    <text evidence="2">Belongs to the CONSTANS family.</text>
</comment>
<accession>A0ABR2QA34</accession>
<dbReference type="InterPro" id="IPR000315">
    <property type="entry name" value="Znf_B-box"/>
</dbReference>
<name>A0ABR2QA34_9ROSI</name>
<reference evidence="12 13" key="1">
    <citation type="journal article" date="2024" name="G3 (Bethesda)">
        <title>Genome assembly of Hibiscus sabdariffa L. provides insights into metabolisms of medicinal natural products.</title>
        <authorList>
            <person name="Kim T."/>
        </authorList>
    </citation>
    <scope>NUCLEOTIDE SEQUENCE [LARGE SCALE GENOMIC DNA]</scope>
    <source>
        <strain evidence="12">TK-2024</strain>
        <tissue evidence="12">Old leaves</tissue>
    </source>
</reference>
<evidence type="ECO:0000256" key="1">
    <source>
        <dbReference type="ARBA" id="ARBA00004123"/>
    </source>
</evidence>
<evidence type="ECO:0000256" key="3">
    <source>
        <dbReference type="ARBA" id="ARBA00022723"/>
    </source>
</evidence>
<gene>
    <name evidence="12" type="ORF">V6N11_012082</name>
</gene>
<organism evidence="12 13">
    <name type="scientific">Hibiscus sabdariffa</name>
    <name type="common">roselle</name>
    <dbReference type="NCBI Taxonomy" id="183260"/>
    <lineage>
        <taxon>Eukaryota</taxon>
        <taxon>Viridiplantae</taxon>
        <taxon>Streptophyta</taxon>
        <taxon>Embryophyta</taxon>
        <taxon>Tracheophyta</taxon>
        <taxon>Spermatophyta</taxon>
        <taxon>Magnoliopsida</taxon>
        <taxon>eudicotyledons</taxon>
        <taxon>Gunneridae</taxon>
        <taxon>Pentapetalae</taxon>
        <taxon>rosids</taxon>
        <taxon>malvids</taxon>
        <taxon>Malvales</taxon>
        <taxon>Malvaceae</taxon>
        <taxon>Malvoideae</taxon>
        <taxon>Hibiscus</taxon>
    </lineage>
</organism>
<evidence type="ECO:0000256" key="5">
    <source>
        <dbReference type="ARBA" id="ARBA00022771"/>
    </source>
</evidence>
<dbReference type="InterPro" id="IPR049808">
    <property type="entry name" value="CONSTANS-like_Bbox1"/>
</dbReference>
<feature type="domain" description="CCT" evidence="11">
    <location>
        <begin position="355"/>
        <end position="397"/>
    </location>
</feature>
<evidence type="ECO:0000256" key="8">
    <source>
        <dbReference type="PROSITE-ProRule" id="PRU00024"/>
    </source>
</evidence>
<keyword evidence="13" id="KW-1185">Reference proteome</keyword>
<dbReference type="PROSITE" id="PS50119">
    <property type="entry name" value="ZF_BBOX"/>
    <property type="match status" value="2"/>
</dbReference>
<keyword evidence="4" id="KW-0677">Repeat</keyword>
<comment type="caution">
    <text evidence="12">The sequence shown here is derived from an EMBL/GenBank/DDBJ whole genome shotgun (WGS) entry which is preliminary data.</text>
</comment>
<evidence type="ECO:0000256" key="7">
    <source>
        <dbReference type="ARBA" id="ARBA00023242"/>
    </source>
</evidence>
<keyword evidence="3" id="KW-0479">Metal-binding</keyword>
<feature type="domain" description="B box-type" evidence="10">
    <location>
        <begin position="43"/>
        <end position="90"/>
    </location>
</feature>
<dbReference type="Pfam" id="PF06203">
    <property type="entry name" value="CCT"/>
    <property type="match status" value="1"/>
</dbReference>